<keyword evidence="2" id="KW-0812">Transmembrane</keyword>
<gene>
    <name evidence="3" type="ORF">GCM10009838_08850</name>
</gene>
<feature type="compositionally biased region" description="Low complexity" evidence="1">
    <location>
        <begin position="22"/>
        <end position="32"/>
    </location>
</feature>
<evidence type="ECO:0000256" key="1">
    <source>
        <dbReference type="SAM" id="MobiDB-lite"/>
    </source>
</evidence>
<evidence type="ECO:0000313" key="4">
    <source>
        <dbReference type="Proteomes" id="UP001499854"/>
    </source>
</evidence>
<sequence length="105" mass="11368">MPTQCRPSADPVLTCTDLALTRGRPAADPAGRAARKRWETDDMTAASEEPQGTVPDTPADAEWPPREWREARRGAGGKSMYRTLALIAAIMVVLVVLSFWGMANG</sequence>
<reference evidence="4" key="1">
    <citation type="journal article" date="2019" name="Int. J. Syst. Evol. Microbiol.">
        <title>The Global Catalogue of Microorganisms (GCM) 10K type strain sequencing project: providing services to taxonomists for standard genome sequencing and annotation.</title>
        <authorList>
            <consortium name="The Broad Institute Genomics Platform"/>
            <consortium name="The Broad Institute Genome Sequencing Center for Infectious Disease"/>
            <person name="Wu L."/>
            <person name="Ma J."/>
        </authorList>
    </citation>
    <scope>NUCLEOTIDE SEQUENCE [LARGE SCALE GENOMIC DNA]</scope>
    <source>
        <strain evidence="4">JCM 16013</strain>
    </source>
</reference>
<dbReference type="Proteomes" id="UP001499854">
    <property type="component" value="Unassembled WGS sequence"/>
</dbReference>
<comment type="caution">
    <text evidence="3">The sequence shown here is derived from an EMBL/GenBank/DDBJ whole genome shotgun (WGS) entry which is preliminary data.</text>
</comment>
<dbReference type="EMBL" id="BAAAQM010000003">
    <property type="protein sequence ID" value="GAA1955406.1"/>
    <property type="molecule type" value="Genomic_DNA"/>
</dbReference>
<keyword evidence="4" id="KW-1185">Reference proteome</keyword>
<accession>A0ABP5C385</accession>
<evidence type="ECO:0000256" key="2">
    <source>
        <dbReference type="SAM" id="Phobius"/>
    </source>
</evidence>
<feature type="compositionally biased region" description="Basic and acidic residues" evidence="1">
    <location>
        <begin position="63"/>
        <end position="73"/>
    </location>
</feature>
<feature type="transmembrane region" description="Helical" evidence="2">
    <location>
        <begin position="83"/>
        <end position="103"/>
    </location>
</feature>
<proteinExistence type="predicted"/>
<organism evidence="3 4">
    <name type="scientific">Catenulispora subtropica</name>
    <dbReference type="NCBI Taxonomy" id="450798"/>
    <lineage>
        <taxon>Bacteria</taxon>
        <taxon>Bacillati</taxon>
        <taxon>Actinomycetota</taxon>
        <taxon>Actinomycetes</taxon>
        <taxon>Catenulisporales</taxon>
        <taxon>Catenulisporaceae</taxon>
        <taxon>Catenulispora</taxon>
    </lineage>
</organism>
<name>A0ABP5C385_9ACTN</name>
<keyword evidence="2" id="KW-0472">Membrane</keyword>
<feature type="region of interest" description="Disordered" evidence="1">
    <location>
        <begin position="20"/>
        <end position="74"/>
    </location>
</feature>
<evidence type="ECO:0000313" key="3">
    <source>
        <dbReference type="EMBL" id="GAA1955406.1"/>
    </source>
</evidence>
<keyword evidence="2" id="KW-1133">Transmembrane helix</keyword>
<protein>
    <submittedName>
        <fullName evidence="3">Uncharacterized protein</fullName>
    </submittedName>
</protein>